<dbReference type="EMBL" id="BAABBE010000034">
    <property type="protein sequence ID" value="GAA3678611.1"/>
    <property type="molecule type" value="Genomic_DNA"/>
</dbReference>
<proteinExistence type="predicted"/>
<organism evidence="1 2">
    <name type="scientific">Lentzea roselyniae</name>
    <dbReference type="NCBI Taxonomy" id="531940"/>
    <lineage>
        <taxon>Bacteria</taxon>
        <taxon>Bacillati</taxon>
        <taxon>Actinomycetota</taxon>
        <taxon>Actinomycetes</taxon>
        <taxon>Pseudonocardiales</taxon>
        <taxon>Pseudonocardiaceae</taxon>
        <taxon>Lentzea</taxon>
    </lineage>
</organism>
<name>A0ABP7C3D9_9PSEU</name>
<sequence>MTRLGIGGAEGPQTEFEAAAQSYQDDHRWTVGVYGSGVWLVVGREVEALDMPKELGIRAWNLLDRSVPVFEAPDDHGVRWTFITTPHTGPTLPELAVRGVDHIRSGRSVDLPPSRFGQHQLRWITGLFAAPTPSFTAVADAVLRAAQS</sequence>
<reference evidence="2" key="1">
    <citation type="journal article" date="2019" name="Int. J. Syst. Evol. Microbiol.">
        <title>The Global Catalogue of Microorganisms (GCM) 10K type strain sequencing project: providing services to taxonomists for standard genome sequencing and annotation.</title>
        <authorList>
            <consortium name="The Broad Institute Genomics Platform"/>
            <consortium name="The Broad Institute Genome Sequencing Center for Infectious Disease"/>
            <person name="Wu L."/>
            <person name="Ma J."/>
        </authorList>
    </citation>
    <scope>NUCLEOTIDE SEQUENCE [LARGE SCALE GENOMIC DNA]</scope>
    <source>
        <strain evidence="2">JCM 17494</strain>
    </source>
</reference>
<keyword evidence="2" id="KW-1185">Reference proteome</keyword>
<evidence type="ECO:0000313" key="1">
    <source>
        <dbReference type="EMBL" id="GAA3678611.1"/>
    </source>
</evidence>
<dbReference type="Proteomes" id="UP001500711">
    <property type="component" value="Unassembled WGS sequence"/>
</dbReference>
<comment type="caution">
    <text evidence="1">The sequence shown here is derived from an EMBL/GenBank/DDBJ whole genome shotgun (WGS) entry which is preliminary data.</text>
</comment>
<protein>
    <submittedName>
        <fullName evidence="1">Uncharacterized protein</fullName>
    </submittedName>
</protein>
<accession>A0ABP7C3D9</accession>
<dbReference type="RefSeq" id="WP_346135660.1">
    <property type="nucleotide sequence ID" value="NZ_BAABBE010000034.1"/>
</dbReference>
<evidence type="ECO:0000313" key="2">
    <source>
        <dbReference type="Proteomes" id="UP001500711"/>
    </source>
</evidence>
<gene>
    <name evidence="1" type="ORF">GCM10022267_76730</name>
</gene>